<feature type="region of interest" description="Disordered" evidence="2">
    <location>
        <begin position="396"/>
        <end position="440"/>
    </location>
</feature>
<feature type="compositionally biased region" description="Gly residues" evidence="2">
    <location>
        <begin position="524"/>
        <end position="534"/>
    </location>
</feature>
<comment type="caution">
    <text evidence="4">The sequence shown here is derived from an EMBL/GenBank/DDBJ whole genome shotgun (WGS) entry which is preliminary data.</text>
</comment>
<proteinExistence type="predicted"/>
<feature type="compositionally biased region" description="Low complexity" evidence="2">
    <location>
        <begin position="514"/>
        <end position="523"/>
    </location>
</feature>
<dbReference type="Pfam" id="PF05116">
    <property type="entry name" value="S6PP"/>
    <property type="match status" value="2"/>
</dbReference>
<feature type="compositionally biased region" description="Low complexity" evidence="2">
    <location>
        <begin position="597"/>
        <end position="616"/>
    </location>
</feature>
<evidence type="ECO:0000256" key="1">
    <source>
        <dbReference type="ARBA" id="ARBA00022801"/>
    </source>
</evidence>
<evidence type="ECO:0000313" key="5">
    <source>
        <dbReference type="Proteomes" id="UP000650467"/>
    </source>
</evidence>
<dbReference type="InterPro" id="IPR036412">
    <property type="entry name" value="HAD-like_sf"/>
</dbReference>
<gene>
    <name evidence="4" type="ORF">HXX76_010692</name>
</gene>
<feature type="domain" description="Sucrose phosphatase-like" evidence="3">
    <location>
        <begin position="98"/>
        <end position="139"/>
    </location>
</feature>
<dbReference type="SUPFAM" id="SSF56784">
    <property type="entry name" value="HAD-like"/>
    <property type="match status" value="1"/>
</dbReference>
<feature type="region of interest" description="Disordered" evidence="2">
    <location>
        <begin position="145"/>
        <end position="186"/>
    </location>
</feature>
<dbReference type="GO" id="GO:0016787">
    <property type="term" value="F:hydrolase activity"/>
    <property type="evidence" value="ECO:0007669"/>
    <property type="project" value="UniProtKB-KW"/>
</dbReference>
<evidence type="ECO:0000256" key="2">
    <source>
        <dbReference type="SAM" id="MobiDB-lite"/>
    </source>
</evidence>
<dbReference type="PANTHER" id="PTHR46521">
    <property type="entry name" value="SUCROSE-PHOSPHATASE 2-RELATED"/>
    <property type="match status" value="1"/>
</dbReference>
<dbReference type="Proteomes" id="UP000650467">
    <property type="component" value="Unassembled WGS sequence"/>
</dbReference>
<sequence length="727" mass="71833">MSPTPPIDAPQPLPFWPRPTPPRFMLVSDLDHTMVQNEDPRHAHLLALNAVWQLAAATAPPLAAVAAGASLEEAVAGGRPQPPPPAAAGAAAADGGGHGDCLLVYSTGRSPHLYRQLWEEAPLLTPHVLICSVGSEVFYLTPPPPPVCSSSSSAGGSSSSAPSATATATATQAATSTDATQQQEQQVWRYAPDPEWEAALDAGGGWDRGQVAALVTARFPQLLLQRPSEQRRHKVSYTLEGGGGGGGAPAAEALMERLQEELRAAGLNAKVVYSGGRDVDVLAAGAGKGGALAHLLRRLAGAGAAPTAGVQVNGDSGNDIELFQVHNLLTAGGGGGGVQQFSQQQAPGASGGAAAAAAAVPITGCVVANAHPELRKWAAERLGEAQAADVKAAEAAPADVEAAQQQPAAAANPAADGAEAADEAARKQQQGEAAGSSEAAGGEAVAAAAAAARRAIKRVEGAGGGSVRHAHACRIYMATQPCAGGILQALSAFGHLPTAAAAGLLPHPLAVGAAGGSNSSNSSDGGGGGGGGRAGAGIGSSSEVVLLPQLVRGLVEAGVWVDRLQLVAAPGMTAADEVWDISFQMFALQRSPAAATAGCGVGGSSSSSSGSAATPAQQQESLGPKRDLGSGREMRMRMRVAAAAAAHAATATAAPNAGAAPGQSCEEGSPAAGSSTILVGSGGSGSSSGCDGCSPAAARRFEVRVLGVRRLDVARGGDVVLPPVGTE</sequence>
<dbReference type="Gene3D" id="3.90.1070.10">
    <property type="match status" value="1"/>
</dbReference>
<dbReference type="InterPro" id="IPR023214">
    <property type="entry name" value="HAD_sf"/>
</dbReference>
<dbReference type="Gene3D" id="3.40.50.1000">
    <property type="entry name" value="HAD superfamily/HAD-like"/>
    <property type="match status" value="1"/>
</dbReference>
<feature type="compositionally biased region" description="Low complexity" evidence="2">
    <location>
        <begin position="396"/>
        <end position="418"/>
    </location>
</feature>
<keyword evidence="5" id="KW-1185">Reference proteome</keyword>
<dbReference type="OrthoDB" id="531008at2759"/>
<feature type="compositionally biased region" description="Low complexity" evidence="2">
    <location>
        <begin position="149"/>
        <end position="186"/>
    </location>
</feature>
<protein>
    <recommendedName>
        <fullName evidence="3">Sucrose phosphatase-like domain-containing protein</fullName>
    </recommendedName>
</protein>
<feature type="domain" description="Sucrose phosphatase-like" evidence="3">
    <location>
        <begin position="189"/>
        <end position="325"/>
    </location>
</feature>
<feature type="region of interest" description="Disordered" evidence="2">
    <location>
        <begin position="597"/>
        <end position="630"/>
    </location>
</feature>
<evidence type="ECO:0000259" key="3">
    <source>
        <dbReference type="Pfam" id="PF05116"/>
    </source>
</evidence>
<dbReference type="PANTHER" id="PTHR46521:SF4">
    <property type="entry name" value="SUCROSE-PHOSPHATASE 2-RELATED"/>
    <property type="match status" value="1"/>
</dbReference>
<dbReference type="AlphaFoldDB" id="A0A835VUK8"/>
<reference evidence="4" key="1">
    <citation type="journal article" date="2020" name="bioRxiv">
        <title>Comparative genomics of Chlamydomonas.</title>
        <authorList>
            <person name="Craig R.J."/>
            <person name="Hasan A.R."/>
            <person name="Ness R.W."/>
            <person name="Keightley P.D."/>
        </authorList>
    </citation>
    <scope>NUCLEOTIDE SEQUENCE</scope>
    <source>
        <strain evidence="4">SAG 7.73</strain>
    </source>
</reference>
<organism evidence="4 5">
    <name type="scientific">Chlamydomonas incerta</name>
    <dbReference type="NCBI Taxonomy" id="51695"/>
    <lineage>
        <taxon>Eukaryota</taxon>
        <taxon>Viridiplantae</taxon>
        <taxon>Chlorophyta</taxon>
        <taxon>core chlorophytes</taxon>
        <taxon>Chlorophyceae</taxon>
        <taxon>CS clade</taxon>
        <taxon>Chlamydomonadales</taxon>
        <taxon>Chlamydomonadaceae</taxon>
        <taxon>Chlamydomonas</taxon>
    </lineage>
</organism>
<keyword evidence="1" id="KW-0378">Hydrolase</keyword>
<feature type="region of interest" description="Disordered" evidence="2">
    <location>
        <begin position="514"/>
        <end position="534"/>
    </location>
</feature>
<evidence type="ECO:0000313" key="4">
    <source>
        <dbReference type="EMBL" id="KAG2429912.1"/>
    </source>
</evidence>
<dbReference type="EMBL" id="JAEHOC010000029">
    <property type="protein sequence ID" value="KAG2429912.1"/>
    <property type="molecule type" value="Genomic_DNA"/>
</dbReference>
<accession>A0A835VUK8</accession>
<feature type="region of interest" description="Disordered" evidence="2">
    <location>
        <begin position="655"/>
        <end position="680"/>
    </location>
</feature>
<name>A0A835VUK8_CHLIN</name>
<feature type="compositionally biased region" description="Low complexity" evidence="2">
    <location>
        <begin position="431"/>
        <end position="440"/>
    </location>
</feature>
<dbReference type="InterPro" id="IPR051518">
    <property type="entry name" value="Sucrose_Phosphatase"/>
</dbReference>
<dbReference type="InterPro" id="IPR006380">
    <property type="entry name" value="SPP-like_dom"/>
</dbReference>